<dbReference type="Gene3D" id="3.30.450.20">
    <property type="entry name" value="PAS domain"/>
    <property type="match status" value="1"/>
</dbReference>
<dbReference type="CDD" id="cd00130">
    <property type="entry name" value="PAS"/>
    <property type="match status" value="1"/>
</dbReference>
<evidence type="ECO:0000256" key="1">
    <source>
        <dbReference type="ARBA" id="ARBA00022860"/>
    </source>
</evidence>
<dbReference type="InterPro" id="IPR001610">
    <property type="entry name" value="PAC"/>
</dbReference>
<dbReference type="Proteomes" id="UP000054495">
    <property type="component" value="Unassembled WGS sequence"/>
</dbReference>
<reference evidence="4 5" key="1">
    <citation type="submission" date="2013-05" db="EMBL/GenBank/DDBJ databases">
        <title>Draft genome of the parasitic nematode Anyclostoma ceylanicum.</title>
        <authorList>
            <person name="Mitreva M."/>
        </authorList>
    </citation>
    <scope>NUCLEOTIDE SEQUENCE [LARGE SCALE GENOMIC DNA]</scope>
</reference>
<dbReference type="SMART" id="SM00086">
    <property type="entry name" value="PAC"/>
    <property type="match status" value="1"/>
</dbReference>
<dbReference type="AlphaFoldDB" id="A0A0D6M3T6"/>
<dbReference type="GO" id="GO:0008076">
    <property type="term" value="C:voltage-gated potassium channel complex"/>
    <property type="evidence" value="ECO:0007669"/>
    <property type="project" value="TreeGrafter"/>
</dbReference>
<dbReference type="PANTHER" id="PTHR10217:SF435">
    <property type="entry name" value="POTASSIUM VOLTAGE-GATED CHANNEL PROTEIN EAG"/>
    <property type="match status" value="1"/>
</dbReference>
<accession>A0A0D6M3T6</accession>
<dbReference type="GO" id="GO:0042391">
    <property type="term" value="P:regulation of membrane potential"/>
    <property type="evidence" value="ECO:0007669"/>
    <property type="project" value="TreeGrafter"/>
</dbReference>
<dbReference type="PANTHER" id="PTHR10217">
    <property type="entry name" value="VOLTAGE AND LIGAND GATED POTASSIUM CHANNEL"/>
    <property type="match status" value="1"/>
</dbReference>
<dbReference type="InterPro" id="IPR000700">
    <property type="entry name" value="PAS-assoc_C"/>
</dbReference>
<name>A0A0D6M3T6_9BILA</name>
<keyword evidence="5" id="KW-1185">Reference proteome</keyword>
<dbReference type="InterPro" id="IPR050818">
    <property type="entry name" value="KCNH_animal-type"/>
</dbReference>
<proteinExistence type="predicted"/>
<sequence>MSAFAPPTIIQQCRGRWRFWRISGATNPRNDRLVASSGATSSSKLFRAPAACAHFKSQEDLVNEEAKKRGTRENLRDFTPRAVNKLISPAKDTHVQFAQAYKPFLCTSSVAIAHVLCDERMPVAKRGLVAPQNTFLENVIRRCNNADTSFILANAQVVDYPIVYCNDGFSKLVGYSRAEIMQKPCSLAFLHGDHGDQTNFIRIQEALDNGRTDQAEIGLCKKNKTPIWLLVHLAPIKNDKDNVVLYLCQFKDITPLKQPLDDENNKGLSRILQIARIAKSKQQFNQIETKDLHKTTTSASSNFTQASAFDCYEANGRIVSLELLVLELSISPLRIPRN</sequence>
<evidence type="ECO:0000313" key="4">
    <source>
        <dbReference type="EMBL" id="EPB78173.1"/>
    </source>
</evidence>
<dbReference type="Pfam" id="PF13426">
    <property type="entry name" value="PAS_9"/>
    <property type="match status" value="1"/>
</dbReference>
<dbReference type="InterPro" id="IPR003949">
    <property type="entry name" value="K_chnl_volt-dep_EAG"/>
</dbReference>
<evidence type="ECO:0000259" key="3">
    <source>
        <dbReference type="PROSITE" id="PS50113"/>
    </source>
</evidence>
<dbReference type="GO" id="GO:0005516">
    <property type="term" value="F:calmodulin binding"/>
    <property type="evidence" value="ECO:0007669"/>
    <property type="project" value="UniProtKB-KW"/>
</dbReference>
<organism evidence="4 5">
    <name type="scientific">Ancylostoma ceylanicum</name>
    <dbReference type="NCBI Taxonomy" id="53326"/>
    <lineage>
        <taxon>Eukaryota</taxon>
        <taxon>Metazoa</taxon>
        <taxon>Ecdysozoa</taxon>
        <taxon>Nematoda</taxon>
        <taxon>Chromadorea</taxon>
        <taxon>Rhabditida</taxon>
        <taxon>Rhabditina</taxon>
        <taxon>Rhabditomorpha</taxon>
        <taxon>Strongyloidea</taxon>
        <taxon>Ancylostomatidae</taxon>
        <taxon>Ancylostomatinae</taxon>
        <taxon>Ancylostoma</taxon>
    </lineage>
</organism>
<dbReference type="GO" id="GO:0005249">
    <property type="term" value="F:voltage-gated potassium channel activity"/>
    <property type="evidence" value="ECO:0007669"/>
    <property type="project" value="InterPro"/>
</dbReference>
<dbReference type="EMBL" id="KE124818">
    <property type="protein sequence ID" value="EPB78173.1"/>
    <property type="molecule type" value="Genomic_DNA"/>
</dbReference>
<dbReference type="PROSITE" id="PS50113">
    <property type="entry name" value="PAC"/>
    <property type="match status" value="1"/>
</dbReference>
<evidence type="ECO:0000259" key="2">
    <source>
        <dbReference type="PROSITE" id="PS50112"/>
    </source>
</evidence>
<dbReference type="InterPro" id="IPR035965">
    <property type="entry name" value="PAS-like_dom_sf"/>
</dbReference>
<feature type="domain" description="PAC" evidence="3">
    <location>
        <begin position="213"/>
        <end position="265"/>
    </location>
</feature>
<keyword evidence="1" id="KW-0112">Calmodulin-binding</keyword>
<dbReference type="FunFam" id="3.30.450.20:FF:000009">
    <property type="entry name" value="Potassium voltage-gated channel subfamily H member 1"/>
    <property type="match status" value="1"/>
</dbReference>
<protein>
    <submittedName>
        <fullName evidence="4">PAS domain S-box protein</fullName>
    </submittedName>
</protein>
<evidence type="ECO:0000313" key="5">
    <source>
        <dbReference type="Proteomes" id="UP000054495"/>
    </source>
</evidence>
<dbReference type="NCBIfam" id="TIGR00229">
    <property type="entry name" value="sensory_box"/>
    <property type="match status" value="1"/>
</dbReference>
<dbReference type="PRINTS" id="PR01464">
    <property type="entry name" value="EAGCHANNEL"/>
</dbReference>
<dbReference type="SUPFAM" id="SSF55785">
    <property type="entry name" value="PYP-like sensor domain (PAS domain)"/>
    <property type="match status" value="1"/>
</dbReference>
<dbReference type="PROSITE" id="PS50112">
    <property type="entry name" value="PAS"/>
    <property type="match status" value="1"/>
</dbReference>
<feature type="domain" description="PAS" evidence="2">
    <location>
        <begin position="132"/>
        <end position="210"/>
    </location>
</feature>
<dbReference type="InterPro" id="IPR000014">
    <property type="entry name" value="PAS"/>
</dbReference>
<gene>
    <name evidence="4" type="ORF">ANCCEY_02720</name>
</gene>